<proteinExistence type="predicted"/>
<evidence type="ECO:0000313" key="3">
    <source>
        <dbReference type="Proteomes" id="UP001595791"/>
    </source>
</evidence>
<evidence type="ECO:0000259" key="1">
    <source>
        <dbReference type="Pfam" id="PF26621"/>
    </source>
</evidence>
<dbReference type="NCBIfam" id="NF047641">
    <property type="entry name" value="FFLEE_fam"/>
    <property type="match status" value="1"/>
</dbReference>
<protein>
    <recommendedName>
        <fullName evidence="1">DUF8198 domain-containing protein</fullName>
    </recommendedName>
</protein>
<dbReference type="Proteomes" id="UP001595791">
    <property type="component" value="Unassembled WGS sequence"/>
</dbReference>
<dbReference type="RefSeq" id="WP_378159963.1">
    <property type="nucleotide sequence ID" value="NZ_JBHSBU010000001.1"/>
</dbReference>
<sequence length="218" mass="25043">MTDSSSAGLSPRRYQLTHWQAERLAASYADLRADPRYAAATRFFLEDLYGPYDFSKRDREGERIVATMHKMLPASAVRPLERALQLNRLTRSLDDALEQMLFVEMGVEQIDLTSYCEAYRRCDNLAARIEQIEEVDVLGRELDRVVRKPLVQLALRMARGPAHLAGLGELQDFLERGFAAFLAMGHAAPFLEQIKRRELIYLDRINARDPDPFRVIED</sequence>
<gene>
    <name evidence="2" type="ORF">ACFOW7_00725</name>
</gene>
<accession>A0ABV8MLB1</accession>
<comment type="caution">
    <text evidence="2">The sequence shown here is derived from an EMBL/GenBank/DDBJ whole genome shotgun (WGS) entry which is preliminary data.</text>
</comment>
<dbReference type="Pfam" id="PF26621">
    <property type="entry name" value="DUF8198"/>
    <property type="match status" value="1"/>
</dbReference>
<reference evidence="3" key="1">
    <citation type="journal article" date="2019" name="Int. J. Syst. Evol. Microbiol.">
        <title>The Global Catalogue of Microorganisms (GCM) 10K type strain sequencing project: providing services to taxonomists for standard genome sequencing and annotation.</title>
        <authorList>
            <consortium name="The Broad Institute Genomics Platform"/>
            <consortium name="The Broad Institute Genome Sequencing Center for Infectious Disease"/>
            <person name="Wu L."/>
            <person name="Ma J."/>
        </authorList>
    </citation>
    <scope>NUCLEOTIDE SEQUENCE [LARGE SCALE GENOMIC DNA]</scope>
    <source>
        <strain evidence="3">LMG 29894</strain>
    </source>
</reference>
<organism evidence="2 3">
    <name type="scientific">Chitinimonas lacunae</name>
    <dbReference type="NCBI Taxonomy" id="1963018"/>
    <lineage>
        <taxon>Bacteria</taxon>
        <taxon>Pseudomonadati</taxon>
        <taxon>Pseudomonadota</taxon>
        <taxon>Betaproteobacteria</taxon>
        <taxon>Neisseriales</taxon>
        <taxon>Chitinibacteraceae</taxon>
        <taxon>Chitinimonas</taxon>
    </lineage>
</organism>
<dbReference type="EMBL" id="JBHSBU010000001">
    <property type="protein sequence ID" value="MFC4157868.1"/>
    <property type="molecule type" value="Genomic_DNA"/>
</dbReference>
<name>A0ABV8MLB1_9NEIS</name>
<keyword evidence="3" id="KW-1185">Reference proteome</keyword>
<evidence type="ECO:0000313" key="2">
    <source>
        <dbReference type="EMBL" id="MFC4157868.1"/>
    </source>
</evidence>
<dbReference type="InterPro" id="IPR058063">
    <property type="entry name" value="FFLEE_fam"/>
</dbReference>
<dbReference type="InterPro" id="IPR058511">
    <property type="entry name" value="DUF8198"/>
</dbReference>
<feature type="domain" description="DUF8198" evidence="1">
    <location>
        <begin position="6"/>
        <end position="212"/>
    </location>
</feature>